<dbReference type="AlphaFoldDB" id="A0A7C3PEM8"/>
<comment type="caution">
    <text evidence="1">The sequence shown here is derived from an EMBL/GenBank/DDBJ whole genome shotgun (WGS) entry which is preliminary data.</text>
</comment>
<dbReference type="EMBL" id="DSRU01000120">
    <property type="protein sequence ID" value="HFM97895.1"/>
    <property type="molecule type" value="Genomic_DNA"/>
</dbReference>
<reference evidence="1" key="1">
    <citation type="journal article" date="2020" name="mSystems">
        <title>Genome- and Community-Level Interaction Insights into Carbon Utilization and Element Cycling Functions of Hydrothermarchaeota in Hydrothermal Sediment.</title>
        <authorList>
            <person name="Zhou Z."/>
            <person name="Liu Y."/>
            <person name="Xu W."/>
            <person name="Pan J."/>
            <person name="Luo Z.H."/>
            <person name="Li M."/>
        </authorList>
    </citation>
    <scope>NUCLEOTIDE SEQUENCE [LARGE SCALE GENOMIC DNA]</scope>
    <source>
        <strain evidence="1">SpSt-418</strain>
    </source>
</reference>
<name>A0A7C3PEM8_9CYAN</name>
<evidence type="ECO:0008006" key="2">
    <source>
        <dbReference type="Google" id="ProtNLM"/>
    </source>
</evidence>
<organism evidence="1">
    <name type="scientific">Oscillatoriales cyanobacterium SpSt-418</name>
    <dbReference type="NCBI Taxonomy" id="2282169"/>
    <lineage>
        <taxon>Bacteria</taxon>
        <taxon>Bacillati</taxon>
        <taxon>Cyanobacteriota</taxon>
        <taxon>Cyanophyceae</taxon>
        <taxon>Oscillatoriophycideae</taxon>
        <taxon>Oscillatoriales</taxon>
    </lineage>
</organism>
<dbReference type="Gene3D" id="3.40.50.450">
    <property type="match status" value="1"/>
</dbReference>
<accession>A0A7C3PEM8</accession>
<evidence type="ECO:0000313" key="1">
    <source>
        <dbReference type="EMBL" id="HFM97895.1"/>
    </source>
</evidence>
<protein>
    <recommendedName>
        <fullName evidence="2">Nucleoside 2-deoxyribosyltransferase</fullName>
    </recommendedName>
</protein>
<dbReference type="Pfam" id="PF15891">
    <property type="entry name" value="Nuc_deoxyri_tr2"/>
    <property type="match status" value="1"/>
</dbReference>
<sequence>MRYVECPQTTETGPSIFLAGGISDCPNWQAEIVDHLTHTPLTLFNPRRKNFPMHDPTAAATQIQWEYDHLRQADAIAFWFPCETLCPIVLYELGAWSMTDKPLFVGVHPQYQRRQDIQLQTALVRPDVEVVDSLAALADLVLHWLQFLQLTRSDFVN</sequence>
<dbReference type="InterPro" id="IPR039470">
    <property type="entry name" value="Nuc_deoxyri_tr2"/>
</dbReference>
<proteinExistence type="predicted"/>
<dbReference type="SUPFAM" id="SSF52309">
    <property type="entry name" value="N-(deoxy)ribosyltransferase-like"/>
    <property type="match status" value="1"/>
</dbReference>
<gene>
    <name evidence="1" type="ORF">ENR64_09015</name>
</gene>